<dbReference type="PANTHER" id="PTHR47955:SF8">
    <property type="entry name" value="CYTOCHROME P450 71D11-LIKE"/>
    <property type="match status" value="1"/>
</dbReference>
<evidence type="ECO:0000256" key="10">
    <source>
        <dbReference type="SAM" id="Phobius"/>
    </source>
</evidence>
<dbReference type="InterPro" id="IPR001128">
    <property type="entry name" value="Cyt_P450"/>
</dbReference>
<dbReference type="PRINTS" id="PR00385">
    <property type="entry name" value="P450"/>
</dbReference>
<keyword evidence="4 8" id="KW-0479">Metal-binding</keyword>
<keyword evidence="10" id="KW-0472">Membrane</keyword>
<evidence type="ECO:0000313" key="12">
    <source>
        <dbReference type="Proteomes" id="UP001154282"/>
    </source>
</evidence>
<evidence type="ECO:0000313" key="11">
    <source>
        <dbReference type="EMBL" id="CAI0416664.1"/>
    </source>
</evidence>
<dbReference type="Gene3D" id="1.10.630.10">
    <property type="entry name" value="Cytochrome P450"/>
    <property type="match status" value="1"/>
</dbReference>
<gene>
    <name evidence="11" type="ORF">LITE_LOCUS17056</name>
</gene>
<dbReference type="PANTHER" id="PTHR47955">
    <property type="entry name" value="CYTOCHROME P450 FAMILY 71 PROTEIN"/>
    <property type="match status" value="1"/>
</dbReference>
<dbReference type="GO" id="GO:0020037">
    <property type="term" value="F:heme binding"/>
    <property type="evidence" value="ECO:0007669"/>
    <property type="project" value="InterPro"/>
</dbReference>
<dbReference type="EMBL" id="CAMGYJ010000005">
    <property type="protein sequence ID" value="CAI0416664.1"/>
    <property type="molecule type" value="Genomic_DNA"/>
</dbReference>
<reference evidence="11" key="1">
    <citation type="submission" date="2022-08" db="EMBL/GenBank/DDBJ databases">
        <authorList>
            <person name="Gutierrez-Valencia J."/>
        </authorList>
    </citation>
    <scope>NUCLEOTIDE SEQUENCE</scope>
</reference>
<evidence type="ECO:0000256" key="7">
    <source>
        <dbReference type="ARBA" id="ARBA00023033"/>
    </source>
</evidence>
<keyword evidence="10" id="KW-0812">Transmembrane</keyword>
<accession>A0AAV0K318</accession>
<dbReference type="GO" id="GO:0016705">
    <property type="term" value="F:oxidoreductase activity, acting on paired donors, with incorporation or reduction of molecular oxygen"/>
    <property type="evidence" value="ECO:0007669"/>
    <property type="project" value="InterPro"/>
</dbReference>
<name>A0AAV0K318_9ROSI</name>
<keyword evidence="3 8" id="KW-0349">Heme</keyword>
<dbReference type="AlphaFoldDB" id="A0AAV0K318"/>
<evidence type="ECO:0000256" key="1">
    <source>
        <dbReference type="ARBA" id="ARBA00001971"/>
    </source>
</evidence>
<keyword evidence="7 9" id="KW-0503">Monooxygenase</keyword>
<evidence type="ECO:0000256" key="5">
    <source>
        <dbReference type="ARBA" id="ARBA00023002"/>
    </source>
</evidence>
<feature type="binding site" description="axial binding residue" evidence="8">
    <location>
        <position position="473"/>
    </location>
    <ligand>
        <name>heme</name>
        <dbReference type="ChEBI" id="CHEBI:30413"/>
    </ligand>
    <ligandPart>
        <name>Fe</name>
        <dbReference type="ChEBI" id="CHEBI:18248"/>
    </ligandPart>
</feature>
<sequence>MALPLEYFSSIPLITLIITTLIILLGSISMLLIPNLRPRRRLVEKLVKLPPGPRKLPVIGNLHQLICEHPHHRLRDLAQKHGPRVMGLQLGELSYIVISSPEAAGEVLKAHDLSFATRPRLLVSDVVFYGAKDIALAPYGAYWRQVRKICVVELLSSKRVLSLRPVRESEAAKLTAAIRAAAVGAGVDIGELLVSSTCSFTFRAAFGMSAEEIITVNNREAIFTELISGISEAVGGFRVSDLFPSLKFLPALTGYRSHLVKLHLAADAMLEDIINEHKARRRISGNAAADHRSQTQHSEDLVDILLNLQEDGTELDFPLTTESIKAVVLDMFLAGTETSSTTVQWTMSELMRNPGVMQKAQEEVRRTFACKGKVDEEDLHNLTYLDLVIRESLRLHPVVALLVPREARETVEILGYEIPSGTKVIVNAWAIGRYPRYWKEADKFFPERFLDHPIDYKGNNLEFIPFGSGRRMCPGMSLALASVKLILANLLYHFDWKLSTGITHENFDMSESFGSMVGRKYSLHLIPLPYDARNCLEGWQDGVQLLGKD</sequence>
<comment type="similarity">
    <text evidence="2 9">Belongs to the cytochrome P450 family.</text>
</comment>
<dbReference type="PRINTS" id="PR00463">
    <property type="entry name" value="EP450I"/>
</dbReference>
<keyword evidence="6 8" id="KW-0408">Iron</keyword>
<keyword evidence="12" id="KW-1185">Reference proteome</keyword>
<evidence type="ECO:0000256" key="2">
    <source>
        <dbReference type="ARBA" id="ARBA00010617"/>
    </source>
</evidence>
<evidence type="ECO:0008006" key="13">
    <source>
        <dbReference type="Google" id="ProtNLM"/>
    </source>
</evidence>
<dbReference type="FunFam" id="1.10.630.10:FF:000043">
    <property type="entry name" value="Cytochrome P450 99A2"/>
    <property type="match status" value="1"/>
</dbReference>
<dbReference type="Pfam" id="PF00067">
    <property type="entry name" value="p450"/>
    <property type="match status" value="1"/>
</dbReference>
<evidence type="ECO:0000256" key="6">
    <source>
        <dbReference type="ARBA" id="ARBA00023004"/>
    </source>
</evidence>
<evidence type="ECO:0000256" key="9">
    <source>
        <dbReference type="RuleBase" id="RU000461"/>
    </source>
</evidence>
<keyword evidence="5 9" id="KW-0560">Oxidoreductase</keyword>
<dbReference type="InterPro" id="IPR036396">
    <property type="entry name" value="Cyt_P450_sf"/>
</dbReference>
<evidence type="ECO:0000256" key="3">
    <source>
        <dbReference type="ARBA" id="ARBA00022617"/>
    </source>
</evidence>
<organism evidence="11 12">
    <name type="scientific">Linum tenue</name>
    <dbReference type="NCBI Taxonomy" id="586396"/>
    <lineage>
        <taxon>Eukaryota</taxon>
        <taxon>Viridiplantae</taxon>
        <taxon>Streptophyta</taxon>
        <taxon>Embryophyta</taxon>
        <taxon>Tracheophyta</taxon>
        <taxon>Spermatophyta</taxon>
        <taxon>Magnoliopsida</taxon>
        <taxon>eudicotyledons</taxon>
        <taxon>Gunneridae</taxon>
        <taxon>Pentapetalae</taxon>
        <taxon>rosids</taxon>
        <taxon>fabids</taxon>
        <taxon>Malpighiales</taxon>
        <taxon>Linaceae</taxon>
        <taxon>Linum</taxon>
    </lineage>
</organism>
<feature type="transmembrane region" description="Helical" evidence="10">
    <location>
        <begin position="12"/>
        <end position="33"/>
    </location>
</feature>
<comment type="caution">
    <text evidence="11">The sequence shown here is derived from an EMBL/GenBank/DDBJ whole genome shotgun (WGS) entry which is preliminary data.</text>
</comment>
<proteinExistence type="inferred from homology"/>
<evidence type="ECO:0000256" key="4">
    <source>
        <dbReference type="ARBA" id="ARBA00022723"/>
    </source>
</evidence>
<dbReference type="InterPro" id="IPR017972">
    <property type="entry name" value="Cyt_P450_CS"/>
</dbReference>
<dbReference type="GO" id="GO:0004497">
    <property type="term" value="F:monooxygenase activity"/>
    <property type="evidence" value="ECO:0007669"/>
    <property type="project" value="UniProtKB-KW"/>
</dbReference>
<dbReference type="SUPFAM" id="SSF48264">
    <property type="entry name" value="Cytochrome P450"/>
    <property type="match status" value="1"/>
</dbReference>
<dbReference type="Proteomes" id="UP001154282">
    <property type="component" value="Unassembled WGS sequence"/>
</dbReference>
<dbReference type="GO" id="GO:0005506">
    <property type="term" value="F:iron ion binding"/>
    <property type="evidence" value="ECO:0007669"/>
    <property type="project" value="InterPro"/>
</dbReference>
<protein>
    <recommendedName>
        <fullName evidence="13">Cytochrome P450</fullName>
    </recommendedName>
</protein>
<comment type="cofactor">
    <cofactor evidence="1 8">
        <name>heme</name>
        <dbReference type="ChEBI" id="CHEBI:30413"/>
    </cofactor>
</comment>
<dbReference type="PROSITE" id="PS00086">
    <property type="entry name" value="CYTOCHROME_P450"/>
    <property type="match status" value="1"/>
</dbReference>
<evidence type="ECO:0000256" key="8">
    <source>
        <dbReference type="PIRSR" id="PIRSR602401-1"/>
    </source>
</evidence>
<dbReference type="CDD" id="cd11072">
    <property type="entry name" value="CYP71-like"/>
    <property type="match status" value="1"/>
</dbReference>
<dbReference type="InterPro" id="IPR002401">
    <property type="entry name" value="Cyt_P450_E_grp-I"/>
</dbReference>
<keyword evidence="10" id="KW-1133">Transmembrane helix</keyword>